<evidence type="ECO:0000256" key="2">
    <source>
        <dbReference type="SAM" id="MobiDB-lite"/>
    </source>
</evidence>
<dbReference type="EMBL" id="JAULSW010000003">
    <property type="protein sequence ID" value="KAK3386606.1"/>
    <property type="molecule type" value="Genomic_DNA"/>
</dbReference>
<evidence type="ECO:0000313" key="3">
    <source>
        <dbReference type="EMBL" id="KAK3386606.1"/>
    </source>
</evidence>
<feature type="compositionally biased region" description="Pro residues" evidence="2">
    <location>
        <begin position="300"/>
        <end position="310"/>
    </location>
</feature>
<reference evidence="3" key="1">
    <citation type="journal article" date="2023" name="Mol. Phylogenet. Evol.">
        <title>Genome-scale phylogeny and comparative genomics of the fungal order Sordariales.</title>
        <authorList>
            <person name="Hensen N."/>
            <person name="Bonometti L."/>
            <person name="Westerberg I."/>
            <person name="Brannstrom I.O."/>
            <person name="Guillou S."/>
            <person name="Cros-Aarteil S."/>
            <person name="Calhoun S."/>
            <person name="Haridas S."/>
            <person name="Kuo A."/>
            <person name="Mondo S."/>
            <person name="Pangilinan J."/>
            <person name="Riley R."/>
            <person name="LaButti K."/>
            <person name="Andreopoulos B."/>
            <person name="Lipzen A."/>
            <person name="Chen C."/>
            <person name="Yan M."/>
            <person name="Daum C."/>
            <person name="Ng V."/>
            <person name="Clum A."/>
            <person name="Steindorff A."/>
            <person name="Ohm R.A."/>
            <person name="Martin F."/>
            <person name="Silar P."/>
            <person name="Natvig D.O."/>
            <person name="Lalanne C."/>
            <person name="Gautier V."/>
            <person name="Ament-Velasquez S.L."/>
            <person name="Kruys A."/>
            <person name="Hutchinson M.I."/>
            <person name="Powell A.J."/>
            <person name="Barry K."/>
            <person name="Miller A.N."/>
            <person name="Grigoriev I.V."/>
            <person name="Debuchy R."/>
            <person name="Gladieux P."/>
            <person name="Hiltunen Thoren M."/>
            <person name="Johannesson H."/>
        </authorList>
    </citation>
    <scope>NUCLEOTIDE SEQUENCE</scope>
    <source>
        <strain evidence="3">CBS 232.78</strain>
    </source>
</reference>
<evidence type="ECO:0000313" key="4">
    <source>
        <dbReference type="Proteomes" id="UP001285441"/>
    </source>
</evidence>
<feature type="coiled-coil region" evidence="1">
    <location>
        <begin position="375"/>
        <end position="423"/>
    </location>
</feature>
<feature type="compositionally biased region" description="Basic and acidic residues" evidence="2">
    <location>
        <begin position="323"/>
        <end position="333"/>
    </location>
</feature>
<name>A0AAE0NRZ5_9PEZI</name>
<evidence type="ECO:0000256" key="1">
    <source>
        <dbReference type="SAM" id="Coils"/>
    </source>
</evidence>
<feature type="coiled-coil region" evidence="1">
    <location>
        <begin position="500"/>
        <end position="645"/>
    </location>
</feature>
<dbReference type="Proteomes" id="UP001285441">
    <property type="component" value="Unassembled WGS sequence"/>
</dbReference>
<protein>
    <submittedName>
        <fullName evidence="3">Uncharacterized protein</fullName>
    </submittedName>
</protein>
<keyword evidence="4" id="KW-1185">Reference proteome</keyword>
<proteinExistence type="predicted"/>
<reference evidence="3" key="2">
    <citation type="submission" date="2023-06" db="EMBL/GenBank/DDBJ databases">
        <authorList>
            <consortium name="Lawrence Berkeley National Laboratory"/>
            <person name="Haridas S."/>
            <person name="Hensen N."/>
            <person name="Bonometti L."/>
            <person name="Westerberg I."/>
            <person name="Brannstrom I.O."/>
            <person name="Guillou S."/>
            <person name="Cros-Aarteil S."/>
            <person name="Calhoun S."/>
            <person name="Kuo A."/>
            <person name="Mondo S."/>
            <person name="Pangilinan J."/>
            <person name="Riley R."/>
            <person name="LaButti K."/>
            <person name="Andreopoulos B."/>
            <person name="Lipzen A."/>
            <person name="Chen C."/>
            <person name="Yanf M."/>
            <person name="Daum C."/>
            <person name="Ng V."/>
            <person name="Clum A."/>
            <person name="Steindorff A."/>
            <person name="Ohm R."/>
            <person name="Martin F."/>
            <person name="Silar P."/>
            <person name="Natvig D."/>
            <person name="Lalanne C."/>
            <person name="Gautier V."/>
            <person name="Ament-velasquez S.L."/>
            <person name="Kruys A."/>
            <person name="Hutchinson M.I."/>
            <person name="Powell A.J."/>
            <person name="Barry K."/>
            <person name="Miller A.N."/>
            <person name="Grigoriev I.V."/>
            <person name="Debuchy R."/>
            <person name="Gladieux P."/>
            <person name="Thoren M.H."/>
            <person name="Johannesson H."/>
        </authorList>
    </citation>
    <scope>NUCLEOTIDE SEQUENCE</scope>
    <source>
        <strain evidence="3">CBS 232.78</strain>
    </source>
</reference>
<gene>
    <name evidence="3" type="ORF">B0H63DRAFT_468077</name>
</gene>
<organism evidence="3 4">
    <name type="scientific">Podospora didyma</name>
    <dbReference type="NCBI Taxonomy" id="330526"/>
    <lineage>
        <taxon>Eukaryota</taxon>
        <taxon>Fungi</taxon>
        <taxon>Dikarya</taxon>
        <taxon>Ascomycota</taxon>
        <taxon>Pezizomycotina</taxon>
        <taxon>Sordariomycetes</taxon>
        <taxon>Sordariomycetidae</taxon>
        <taxon>Sordariales</taxon>
        <taxon>Podosporaceae</taxon>
        <taxon>Podospora</taxon>
    </lineage>
</organism>
<feature type="region of interest" description="Disordered" evidence="2">
    <location>
        <begin position="196"/>
        <end position="235"/>
    </location>
</feature>
<accession>A0AAE0NRZ5</accession>
<feature type="compositionally biased region" description="Basic and acidic residues" evidence="2">
    <location>
        <begin position="284"/>
        <end position="293"/>
    </location>
</feature>
<feature type="region of interest" description="Disordered" evidence="2">
    <location>
        <begin position="253"/>
        <end position="356"/>
    </location>
</feature>
<sequence length="1002" mass="113635">MSGNIFTKISRKTKHAMYGEGMVDAPVEKLLKLSSEEYKTLPLATLNRIPVYKRSELPPEALDKFSDDQLRALPTPTLAKLLSKTLNRLPSDILVKLPPKTLMRLDLKNIQQLPPHTLANVLPELPIEAFSTFTPDQIQLALMDMSEQTALVMPDEYLAVFPQIIGAKGILKSSRFFQKRYSPHYLQLLRDSLPSQSREATPEPHQVWGIANKSSDRTPSIPVVERTPSIPVDRTPSLPFQLPAIAPFEFNEFGTSSGFSPPAKSMPASPRPPRNPGPPPAALDNERLQRKPLPEYTSSPPSPTSSPPNERPVLLNRSLSKLGGERRESIDVKGRHKALPIDPPKGDSGADDGSNDRLVEVNYERKGDIKDKDLIDQLDKELKAARSENRNLEGDIKGKDLIIDRLDKELIATRKENSKHEADKVLAENEKRREHQRMYQCLRDLEPGATYDPRADPVDRLIDLCKEFFKSAEESEIVAKNALSDLQDERVKGDRVESDLSNAMENLRVARDELAQFQHQDAFYRDEIRDWSDKLAAAEREKVVLSNDLQRSKREYKDLALLLDQERRTSDARLRDQQEQHNLQIQDLHQQHEAQSMDLRKQVQQLEQQLNAQKDDLAWKMQNQRISYEKEAKRLQDKLTAQEQKHQEDILKKQAEHEAILQKERDHFSAQIEGQRLEYERDREKIQIAIDKELRRREDLHERNVVDLKAKVKNLEGDLVDNSDDFRPATDDTLKVKYKDLKLTIETIASPFNIRAINIPRGVDADGFLSREGKGKFFVLLRSIVWEKIVEGFFSSPFGFGALGPGDGRKMLFELYSAWRRLFTAGSSNASGSYAQEQSFDLFRTDKEANKWRAATFQSIMMAVVPKGQKKGAAASGEMVRPYTSNRKRVHDEISAILNAVCSNGATEELDKKVNDIIRLASELALEFGSQRAQLGLEMPGRGTDIQLGPDFEDYEDGGGTKGSLETVDLTVSPRLFRVGDGRSDLKTRKTIVPGEIYPRQS</sequence>
<feature type="compositionally biased region" description="Pro residues" evidence="2">
    <location>
        <begin position="269"/>
        <end position="281"/>
    </location>
</feature>
<comment type="caution">
    <text evidence="3">The sequence shown here is derived from an EMBL/GenBank/DDBJ whole genome shotgun (WGS) entry which is preliminary data.</text>
</comment>
<dbReference type="AlphaFoldDB" id="A0AAE0NRZ5"/>
<keyword evidence="1" id="KW-0175">Coiled coil</keyword>